<feature type="region of interest" description="Disordered" evidence="1">
    <location>
        <begin position="367"/>
        <end position="413"/>
    </location>
</feature>
<gene>
    <name evidence="2" type="ORF">LBRM2904_28.3180</name>
</gene>
<protein>
    <submittedName>
        <fullName evidence="2">Hypothetical_protein</fullName>
    </submittedName>
</protein>
<name>A0A3P3ZB83_LEIBR</name>
<dbReference type="KEGG" id="lbz:LBRM_28_3100"/>
<reference evidence="2 3" key="1">
    <citation type="submission" date="2018-09" db="EMBL/GenBank/DDBJ databases">
        <authorList>
            <person name="Peiro R."/>
            <person name="Begona"/>
            <person name="Cbmso G."/>
            <person name="Lopez M."/>
            <person name="Gonzalez S."/>
        </authorList>
    </citation>
    <scope>NUCLEOTIDE SEQUENCE [LARGE SCALE GENOMIC DNA]</scope>
</reference>
<evidence type="ECO:0000256" key="1">
    <source>
        <dbReference type="SAM" id="MobiDB-lite"/>
    </source>
</evidence>
<evidence type="ECO:0000313" key="2">
    <source>
        <dbReference type="EMBL" id="SYZ67506.1"/>
    </source>
</evidence>
<evidence type="ECO:0000313" key="3">
    <source>
        <dbReference type="Proteomes" id="UP000319462"/>
    </source>
</evidence>
<proteinExistence type="predicted"/>
<dbReference type="AlphaFoldDB" id="A0A3P3ZB83"/>
<dbReference type="VEuPathDB" id="TriTrypDB:LbrM.28.3100"/>
<sequence length="413" mass="45999">MSLAVNSTAPIPEPPYEVKGTSTVDDLAVLIQREYTQQYTEARHQYKASHARFTARAKRPPLSWLDQYCRDAFHDLSFYTSAPNAEEACAPSACTHGVRRIGLHLLNYELRLLAQERLRTTPVKPKRGADDVVTLLVAQEAAEYAHLLELETASFMGVARAYYKEIFGPTNEVLWLEAQARRSFEDEYSHTTMAFLAQLREELWGAQQRLFLRAMGMYPAALPHVAQLRLMAAESYALEQAKLAVLDSREAVPLWHRVGAIRGETESEEAITFRRISLAYVVGTHSISDGYLRRNTATGRLQRTYKEVPAFMQDAIDYTMQFEAFAVVLEEEAHRMQIAEEAENTCASLIAAVASVADTEGDVSSPLSLLPPLQLRATPGSQRQGSDGVQRVPATGTESHHNGGRGGQCTRVQ</sequence>
<accession>A0A3P3ZB83</accession>
<dbReference type="Proteomes" id="UP000319462">
    <property type="component" value="Chromosome 28"/>
</dbReference>
<dbReference type="RefSeq" id="XP_001566336.1">
    <property type="nucleotide sequence ID" value="XM_001566286.1"/>
</dbReference>
<organism evidence="2 3">
    <name type="scientific">Leishmania braziliensis MHOM/BR/75/M2904</name>
    <dbReference type="NCBI Taxonomy" id="420245"/>
    <lineage>
        <taxon>Eukaryota</taxon>
        <taxon>Discoba</taxon>
        <taxon>Euglenozoa</taxon>
        <taxon>Kinetoplastea</taxon>
        <taxon>Metakinetoplastina</taxon>
        <taxon>Trypanosomatida</taxon>
        <taxon>Trypanosomatidae</taxon>
        <taxon>Leishmaniinae</taxon>
        <taxon>Leishmania</taxon>
        <taxon>Leishmania braziliensis species complex</taxon>
    </lineage>
</organism>
<dbReference type="EMBL" id="LS997627">
    <property type="protein sequence ID" value="SYZ67506.1"/>
    <property type="molecule type" value="Genomic_DNA"/>
</dbReference>